<keyword evidence="5 7" id="KW-0813">Transport</keyword>
<reference evidence="10 11" key="1">
    <citation type="submission" date="2018-06" db="EMBL/GenBank/DDBJ databases">
        <authorList>
            <consortium name="Pathogen Informatics"/>
            <person name="Doyle S."/>
        </authorList>
    </citation>
    <scope>NUCLEOTIDE SEQUENCE [LARGE SCALE GENOMIC DNA]</scope>
    <source>
        <strain evidence="10 11">NCTC10699</strain>
    </source>
</reference>
<dbReference type="EMBL" id="UGSS01000002">
    <property type="protein sequence ID" value="SUB34187.1"/>
    <property type="molecule type" value="Genomic_DNA"/>
</dbReference>
<comment type="similarity">
    <text evidence="2 7">Belongs to the PstS family.</text>
</comment>
<proteinExistence type="inferred from homology"/>
<dbReference type="SUPFAM" id="SSF53850">
    <property type="entry name" value="Periplasmic binding protein-like II"/>
    <property type="match status" value="1"/>
</dbReference>
<dbReference type="NCBIfam" id="NF008171">
    <property type="entry name" value="PRK10918.1"/>
    <property type="match status" value="1"/>
</dbReference>
<evidence type="ECO:0000256" key="8">
    <source>
        <dbReference type="SAM" id="SignalP"/>
    </source>
</evidence>
<comment type="function">
    <text evidence="1 7">Part of the ABC transporter complex PstSACB involved in phosphate import.</text>
</comment>
<evidence type="ECO:0000256" key="5">
    <source>
        <dbReference type="ARBA" id="ARBA00022448"/>
    </source>
</evidence>
<keyword evidence="11" id="KW-1185">Reference proteome</keyword>
<evidence type="ECO:0000313" key="10">
    <source>
        <dbReference type="EMBL" id="SUB34187.1"/>
    </source>
</evidence>
<dbReference type="Gene3D" id="3.40.190.10">
    <property type="entry name" value="Periplasmic binding protein-like II"/>
    <property type="match status" value="2"/>
</dbReference>
<evidence type="ECO:0000256" key="4">
    <source>
        <dbReference type="ARBA" id="ARBA00021889"/>
    </source>
</evidence>
<dbReference type="OrthoDB" id="9801510at2"/>
<dbReference type="PIRSF" id="PIRSF002756">
    <property type="entry name" value="PstS"/>
    <property type="match status" value="1"/>
</dbReference>
<dbReference type="CDD" id="cd13565">
    <property type="entry name" value="PBP2_PstS"/>
    <property type="match status" value="1"/>
</dbReference>
<dbReference type="GO" id="GO:0043190">
    <property type="term" value="C:ATP-binding cassette (ABC) transporter complex"/>
    <property type="evidence" value="ECO:0007669"/>
    <property type="project" value="InterPro"/>
</dbReference>
<evidence type="ECO:0000256" key="7">
    <source>
        <dbReference type="PIRNR" id="PIRNR002756"/>
    </source>
</evidence>
<evidence type="ECO:0000256" key="2">
    <source>
        <dbReference type="ARBA" id="ARBA00008725"/>
    </source>
</evidence>
<evidence type="ECO:0000313" key="11">
    <source>
        <dbReference type="Proteomes" id="UP000254280"/>
    </source>
</evidence>
<gene>
    <name evidence="10" type="primary">pstS</name>
    <name evidence="10" type="ORF">NCTC10699_01840</name>
</gene>
<keyword evidence="8" id="KW-0732">Signal</keyword>
<organism evidence="10 11">
    <name type="scientific">[Pasteurella] mairii</name>
    <dbReference type="NCBI Taxonomy" id="757"/>
    <lineage>
        <taxon>Bacteria</taxon>
        <taxon>Pseudomonadati</taxon>
        <taxon>Pseudomonadota</taxon>
        <taxon>Gammaproteobacteria</taxon>
        <taxon>Pasteurellales</taxon>
        <taxon>Pasteurellaceae</taxon>
    </lineage>
</organism>
<dbReference type="Proteomes" id="UP000254280">
    <property type="component" value="Unassembled WGS sequence"/>
</dbReference>
<feature type="signal peptide" evidence="8">
    <location>
        <begin position="1"/>
        <end position="25"/>
    </location>
</feature>
<dbReference type="AlphaFoldDB" id="A0A379B6H9"/>
<dbReference type="PANTHER" id="PTHR42996:SF1">
    <property type="entry name" value="PHOSPHATE-BINDING PROTEIN PSTS"/>
    <property type="match status" value="1"/>
</dbReference>
<keyword evidence="6 7" id="KW-0592">Phosphate transport</keyword>
<dbReference type="GO" id="GO:0042301">
    <property type="term" value="F:phosphate ion binding"/>
    <property type="evidence" value="ECO:0007669"/>
    <property type="project" value="InterPro"/>
</dbReference>
<feature type="chain" id="PRO_5016764389" description="Phosphate-binding protein PstS" evidence="8">
    <location>
        <begin position="26"/>
        <end position="347"/>
    </location>
</feature>
<feature type="domain" description="PBP" evidence="9">
    <location>
        <begin position="25"/>
        <end position="308"/>
    </location>
</feature>
<dbReference type="NCBIfam" id="TIGR00975">
    <property type="entry name" value="3a0107s03"/>
    <property type="match status" value="1"/>
</dbReference>
<accession>A0A379B6H9</accession>
<evidence type="ECO:0000259" key="9">
    <source>
        <dbReference type="Pfam" id="PF12849"/>
    </source>
</evidence>
<dbReference type="GO" id="GO:0035435">
    <property type="term" value="P:phosphate ion transmembrane transport"/>
    <property type="evidence" value="ECO:0007669"/>
    <property type="project" value="InterPro"/>
</dbReference>
<sequence>MLVKTFKRFMLLAISFGTLSLTAHAQTITGAGASFPYPVYAKWSSLYEKETGNKVNYQSIGSGGGQQQIIAKTIDFGASDDPMKAELLEQHQLLQFPAIIGGTVPVVNIPNVQPGQLKLSGDVLAKIFLGEIKTWNDPAVAALNPDLNLPSNPIIVVHRSDGSGTTFGWTNYLSKVSADWKAKVGEGKSVKWPTGQGGKGNEGVSAYVKQLKFSIGYVEYAYAKQNNLAWVSLQNKAGEFVQPSKESFMSAAANAKWDEKPGMGVVLTDEEGKASWPVTAASFILLHKVADNVQATKGILQFFDWAFSKGQDAASELDYVPLPQELVNQIKAQWTSEVKDKNGNAIQ</sequence>
<dbReference type="InterPro" id="IPR050962">
    <property type="entry name" value="Phosphate-bind_PstS"/>
</dbReference>
<evidence type="ECO:0000256" key="1">
    <source>
        <dbReference type="ARBA" id="ARBA00002841"/>
    </source>
</evidence>
<dbReference type="InterPro" id="IPR005673">
    <property type="entry name" value="ABC_phos-bd_PstS"/>
</dbReference>
<dbReference type="InterPro" id="IPR024370">
    <property type="entry name" value="PBP_domain"/>
</dbReference>
<evidence type="ECO:0000256" key="6">
    <source>
        <dbReference type="ARBA" id="ARBA00022592"/>
    </source>
</evidence>
<evidence type="ECO:0000256" key="3">
    <source>
        <dbReference type="ARBA" id="ARBA00011529"/>
    </source>
</evidence>
<dbReference type="PANTHER" id="PTHR42996">
    <property type="entry name" value="PHOSPHATE-BINDING PROTEIN PSTS"/>
    <property type="match status" value="1"/>
</dbReference>
<dbReference type="Pfam" id="PF12849">
    <property type="entry name" value="PBP_like_2"/>
    <property type="match status" value="1"/>
</dbReference>
<comment type="subunit">
    <text evidence="3 7">The complex is composed of two ATP-binding proteins (PstB), two transmembrane proteins (PstC and PstA) and a solute-binding protein (PstS).</text>
</comment>
<protein>
    <recommendedName>
        <fullName evidence="4 7">Phosphate-binding protein PstS</fullName>
    </recommendedName>
</protein>
<name>A0A379B6H9_9PAST</name>